<organism evidence="1">
    <name type="scientific">Homalodisca liturata</name>
    <dbReference type="NCBI Taxonomy" id="320908"/>
    <lineage>
        <taxon>Eukaryota</taxon>
        <taxon>Metazoa</taxon>
        <taxon>Ecdysozoa</taxon>
        <taxon>Arthropoda</taxon>
        <taxon>Hexapoda</taxon>
        <taxon>Insecta</taxon>
        <taxon>Pterygota</taxon>
        <taxon>Neoptera</taxon>
        <taxon>Paraneoptera</taxon>
        <taxon>Hemiptera</taxon>
        <taxon>Auchenorrhyncha</taxon>
        <taxon>Membracoidea</taxon>
        <taxon>Cicadellidae</taxon>
        <taxon>Cicadellinae</taxon>
        <taxon>Proconiini</taxon>
        <taxon>Homalodisca</taxon>
    </lineage>
</organism>
<sequence>LEDESIETQMTESDKIGKQWKNLQTIVTETVKEVCGTKENMKKNPWLTEECRTAVNKRREIKHRWLASRNNVDEEGRRMTERLRTEYCEANRNTRVVLSEKRLPKRKTYQG</sequence>
<name>A0A1B6IW94_9HEMI</name>
<dbReference type="EMBL" id="GECU01016502">
    <property type="protein sequence ID" value="JAS91204.1"/>
    <property type="molecule type" value="Transcribed_RNA"/>
</dbReference>
<proteinExistence type="predicted"/>
<accession>A0A1B6IW94</accession>
<evidence type="ECO:0000313" key="1">
    <source>
        <dbReference type="EMBL" id="JAS91204.1"/>
    </source>
</evidence>
<gene>
    <name evidence="1" type="ORF">g.29303</name>
</gene>
<dbReference type="AlphaFoldDB" id="A0A1B6IW94"/>
<feature type="non-terminal residue" evidence="1">
    <location>
        <position position="1"/>
    </location>
</feature>
<protein>
    <submittedName>
        <fullName evidence="1">Uncharacterized protein</fullName>
    </submittedName>
</protein>
<reference evidence="1" key="1">
    <citation type="submission" date="2015-11" db="EMBL/GenBank/DDBJ databases">
        <title>De novo transcriptome assembly of four potential Pierce s Disease insect vectors from Arizona vineyards.</title>
        <authorList>
            <person name="Tassone E.E."/>
        </authorList>
    </citation>
    <scope>NUCLEOTIDE SEQUENCE</scope>
</reference>